<name>A0A165M0R5_EXIGL</name>
<dbReference type="Proteomes" id="UP000077266">
    <property type="component" value="Unassembled WGS sequence"/>
</dbReference>
<dbReference type="EMBL" id="KV425917">
    <property type="protein sequence ID" value="KZV98603.1"/>
    <property type="molecule type" value="Genomic_DNA"/>
</dbReference>
<sequence>LLELISIHALNVAPNITAWAATLESYWSRRGFTIQERRAFRTRLGNAVHWYQVLLNQRDGVVTAAVDESPSTRAASSDDEDVDWTERETTASTQAPESKASEHHSRPSDFLRQRCPLCFGGQRPDLKHTDAHVIVCIDGNFSQKRRKSEDLDPAFAFRKTVRKRTKGTSARLDDDVLDECNNSFTAAQEKVTKASKNYYSDTGLMALLCRHDRVLFVVNLTSPGERQHYALVLLKMLFDALPHDWMVGVLYDIACQLSCSIEKVRWSTSF</sequence>
<dbReference type="InterPro" id="IPR040521">
    <property type="entry name" value="KDZ"/>
</dbReference>
<feature type="region of interest" description="Disordered" evidence="1">
    <location>
        <begin position="66"/>
        <end position="107"/>
    </location>
</feature>
<dbReference type="Pfam" id="PF18758">
    <property type="entry name" value="KDZ"/>
    <property type="match status" value="1"/>
</dbReference>
<evidence type="ECO:0000313" key="2">
    <source>
        <dbReference type="EMBL" id="KZV98603.1"/>
    </source>
</evidence>
<protein>
    <recommendedName>
        <fullName evidence="4">CxC1-like cysteine cluster associated with KDZ transposases domain-containing protein</fullName>
    </recommendedName>
</protein>
<gene>
    <name evidence="2" type="ORF">EXIGLDRAFT_606855</name>
</gene>
<feature type="non-terminal residue" evidence="2">
    <location>
        <position position="1"/>
    </location>
</feature>
<reference evidence="2 3" key="1">
    <citation type="journal article" date="2016" name="Mol. Biol. Evol.">
        <title>Comparative Genomics of Early-Diverging Mushroom-Forming Fungi Provides Insights into the Origins of Lignocellulose Decay Capabilities.</title>
        <authorList>
            <person name="Nagy L.G."/>
            <person name="Riley R."/>
            <person name="Tritt A."/>
            <person name="Adam C."/>
            <person name="Daum C."/>
            <person name="Floudas D."/>
            <person name="Sun H."/>
            <person name="Yadav J.S."/>
            <person name="Pangilinan J."/>
            <person name="Larsson K.H."/>
            <person name="Matsuura K."/>
            <person name="Barry K."/>
            <person name="Labutti K."/>
            <person name="Kuo R."/>
            <person name="Ohm R.A."/>
            <person name="Bhattacharya S.S."/>
            <person name="Shirouzu T."/>
            <person name="Yoshinaga Y."/>
            <person name="Martin F.M."/>
            <person name="Grigoriev I.V."/>
            <person name="Hibbett D.S."/>
        </authorList>
    </citation>
    <scope>NUCLEOTIDE SEQUENCE [LARGE SCALE GENOMIC DNA]</scope>
    <source>
        <strain evidence="2 3">HHB12029</strain>
    </source>
</reference>
<evidence type="ECO:0000313" key="3">
    <source>
        <dbReference type="Proteomes" id="UP000077266"/>
    </source>
</evidence>
<dbReference type="PANTHER" id="PTHR33096:SF1">
    <property type="entry name" value="CXC1-LIKE CYSTEINE CLUSTER ASSOCIATED WITH KDZ TRANSPOSASES DOMAIN-CONTAINING PROTEIN"/>
    <property type="match status" value="1"/>
</dbReference>
<dbReference type="OrthoDB" id="2666777at2759"/>
<dbReference type="PANTHER" id="PTHR33096">
    <property type="entry name" value="CXC2 DOMAIN-CONTAINING PROTEIN"/>
    <property type="match status" value="1"/>
</dbReference>
<proteinExistence type="predicted"/>
<dbReference type="InParanoid" id="A0A165M0R5"/>
<dbReference type="AlphaFoldDB" id="A0A165M0R5"/>
<organism evidence="2 3">
    <name type="scientific">Exidia glandulosa HHB12029</name>
    <dbReference type="NCBI Taxonomy" id="1314781"/>
    <lineage>
        <taxon>Eukaryota</taxon>
        <taxon>Fungi</taxon>
        <taxon>Dikarya</taxon>
        <taxon>Basidiomycota</taxon>
        <taxon>Agaricomycotina</taxon>
        <taxon>Agaricomycetes</taxon>
        <taxon>Auriculariales</taxon>
        <taxon>Exidiaceae</taxon>
        <taxon>Exidia</taxon>
    </lineage>
</organism>
<accession>A0A165M0R5</accession>
<keyword evidence="3" id="KW-1185">Reference proteome</keyword>
<evidence type="ECO:0000256" key="1">
    <source>
        <dbReference type="SAM" id="MobiDB-lite"/>
    </source>
</evidence>
<evidence type="ECO:0008006" key="4">
    <source>
        <dbReference type="Google" id="ProtNLM"/>
    </source>
</evidence>